<evidence type="ECO:0000259" key="6">
    <source>
        <dbReference type="PROSITE" id="PS50893"/>
    </source>
</evidence>
<dbReference type="GO" id="GO:0015833">
    <property type="term" value="P:peptide transport"/>
    <property type="evidence" value="ECO:0007669"/>
    <property type="project" value="InterPro"/>
</dbReference>
<dbReference type="GO" id="GO:0016887">
    <property type="term" value="F:ATP hydrolysis activity"/>
    <property type="evidence" value="ECO:0007669"/>
    <property type="project" value="InterPro"/>
</dbReference>
<keyword evidence="4" id="KW-0547">Nucleotide-binding</keyword>
<keyword evidence="5 7" id="KW-0067">ATP-binding</keyword>
<evidence type="ECO:0000256" key="4">
    <source>
        <dbReference type="ARBA" id="ARBA00022741"/>
    </source>
</evidence>
<dbReference type="PROSITE" id="PS00211">
    <property type="entry name" value="ABC_TRANSPORTER_1"/>
    <property type="match status" value="1"/>
</dbReference>
<evidence type="ECO:0000256" key="1">
    <source>
        <dbReference type="ARBA" id="ARBA00004417"/>
    </source>
</evidence>
<proteinExistence type="inferred from homology"/>
<dbReference type="NCBIfam" id="TIGR01727">
    <property type="entry name" value="oligo_HPY"/>
    <property type="match status" value="1"/>
</dbReference>
<dbReference type="InterPro" id="IPR017871">
    <property type="entry name" value="ABC_transporter-like_CS"/>
</dbReference>
<dbReference type="InterPro" id="IPR027417">
    <property type="entry name" value="P-loop_NTPase"/>
</dbReference>
<evidence type="ECO:0000313" key="7">
    <source>
        <dbReference type="EMBL" id="QKE89234.1"/>
    </source>
</evidence>
<evidence type="ECO:0000256" key="5">
    <source>
        <dbReference type="ARBA" id="ARBA00022840"/>
    </source>
</evidence>
<dbReference type="Pfam" id="PF00005">
    <property type="entry name" value="ABC_tran"/>
    <property type="match status" value="1"/>
</dbReference>
<dbReference type="PANTHER" id="PTHR43776">
    <property type="entry name" value="TRANSPORT ATP-BINDING PROTEIN"/>
    <property type="match status" value="1"/>
</dbReference>
<comment type="similarity">
    <text evidence="2">Belongs to the ABC transporter superfamily.</text>
</comment>
<gene>
    <name evidence="7" type="ORF">HN018_03540</name>
</gene>
<dbReference type="AlphaFoldDB" id="A0A6M8HLK5"/>
<dbReference type="KEGG" id="lck:HN018_03540"/>
<dbReference type="InterPro" id="IPR013563">
    <property type="entry name" value="Oligopep_ABC_C"/>
</dbReference>
<keyword evidence="8" id="KW-1185">Reference proteome</keyword>
<protein>
    <submittedName>
        <fullName evidence="7">ABC transporter ATP-binding protein</fullName>
    </submittedName>
</protein>
<dbReference type="FunFam" id="3.40.50.300:FF:000016">
    <property type="entry name" value="Oligopeptide ABC transporter ATP-binding component"/>
    <property type="match status" value="1"/>
</dbReference>
<dbReference type="Pfam" id="PF08352">
    <property type="entry name" value="oligo_HPY"/>
    <property type="match status" value="1"/>
</dbReference>
<evidence type="ECO:0000313" key="8">
    <source>
        <dbReference type="Proteomes" id="UP000500767"/>
    </source>
</evidence>
<dbReference type="SMART" id="SM00382">
    <property type="entry name" value="AAA"/>
    <property type="match status" value="1"/>
</dbReference>
<dbReference type="Gene3D" id="3.40.50.300">
    <property type="entry name" value="P-loop containing nucleotide triphosphate hydrolases"/>
    <property type="match status" value="1"/>
</dbReference>
<evidence type="ECO:0000256" key="3">
    <source>
        <dbReference type="ARBA" id="ARBA00022448"/>
    </source>
</evidence>
<reference evidence="7 8" key="1">
    <citation type="journal article" date="2014" name="World J. Microbiol. Biotechnol.">
        <title>Biodiversity and physiological characteristics of Antarctic and Arctic lichens-associated bacteria.</title>
        <authorList>
            <person name="Lee Y.M."/>
            <person name="Kim E.H."/>
            <person name="Lee H.K."/>
            <person name="Hong S.G."/>
        </authorList>
    </citation>
    <scope>NUCLEOTIDE SEQUENCE [LARGE SCALE GENOMIC DNA]</scope>
    <source>
        <strain evidence="7 8">PAMC 26569</strain>
    </source>
</reference>
<keyword evidence="3" id="KW-0813">Transport</keyword>
<dbReference type="PANTHER" id="PTHR43776:SF7">
    <property type="entry name" value="D,D-DIPEPTIDE TRANSPORT ATP-BINDING PROTEIN DDPF-RELATED"/>
    <property type="match status" value="1"/>
</dbReference>
<feature type="domain" description="ABC transporter" evidence="6">
    <location>
        <begin position="9"/>
        <end position="250"/>
    </location>
</feature>
<dbReference type="SUPFAM" id="SSF52540">
    <property type="entry name" value="P-loop containing nucleoside triphosphate hydrolases"/>
    <property type="match status" value="1"/>
</dbReference>
<dbReference type="GO" id="GO:0005886">
    <property type="term" value="C:plasma membrane"/>
    <property type="evidence" value="ECO:0007669"/>
    <property type="project" value="UniProtKB-SubCell"/>
</dbReference>
<name>A0A6M8HLK5_9PROT</name>
<organism evidence="7 8">
    <name type="scientific">Lichenicola cladoniae</name>
    <dbReference type="NCBI Taxonomy" id="1484109"/>
    <lineage>
        <taxon>Bacteria</taxon>
        <taxon>Pseudomonadati</taxon>
        <taxon>Pseudomonadota</taxon>
        <taxon>Alphaproteobacteria</taxon>
        <taxon>Acetobacterales</taxon>
        <taxon>Acetobacteraceae</taxon>
        <taxon>Lichenicola</taxon>
    </lineage>
</organism>
<dbReference type="EMBL" id="CP053708">
    <property type="protein sequence ID" value="QKE89234.1"/>
    <property type="molecule type" value="Genomic_DNA"/>
</dbReference>
<dbReference type="GO" id="GO:0005524">
    <property type="term" value="F:ATP binding"/>
    <property type="evidence" value="ECO:0007669"/>
    <property type="project" value="UniProtKB-KW"/>
</dbReference>
<dbReference type="RefSeq" id="WP_172443441.1">
    <property type="nucleotide sequence ID" value="NZ_CP053708.1"/>
</dbReference>
<dbReference type="PROSITE" id="PS50893">
    <property type="entry name" value="ABC_TRANSPORTER_2"/>
    <property type="match status" value="1"/>
</dbReference>
<dbReference type="InterPro" id="IPR050319">
    <property type="entry name" value="ABC_transp_ATP-bind"/>
</dbReference>
<dbReference type="InterPro" id="IPR003439">
    <property type="entry name" value="ABC_transporter-like_ATP-bd"/>
</dbReference>
<dbReference type="CDD" id="cd03257">
    <property type="entry name" value="ABC_NikE_OppD_transporters"/>
    <property type="match status" value="1"/>
</dbReference>
<evidence type="ECO:0000256" key="2">
    <source>
        <dbReference type="ARBA" id="ARBA00005417"/>
    </source>
</evidence>
<comment type="subcellular location">
    <subcellularLocation>
        <location evidence="1">Cell inner membrane</location>
        <topology evidence="1">Peripheral membrane protein</topology>
    </subcellularLocation>
</comment>
<accession>A0A6M8HLK5</accession>
<dbReference type="InterPro" id="IPR003593">
    <property type="entry name" value="AAA+_ATPase"/>
</dbReference>
<sequence>MNAAALAELAGVSVRYHRDGRLSHGLIEIDLRLAANTTVAVVGESGCGKSTLGRVLLHLQHPSEGAVRFRGEDLTLLKAAELRRRRKAMQMIFQDPFASLNARMTIGETLAEPLVVHGLARWRDATPRVAAMLERVGLDPAMAARYPHEFSGGQRQRIAIARAVIAGPALVVADEPLSALDMTVQGQIVSLLISLQEAMSLTYLFISHDLPLVREFASHVVVMIGGRIVEDGPPDAVFAAPAHPYTQLLVSCVPVPDPATERARQVAATVTATATATASATRPAAPNRAPDATACPFRDRCPHAMAICATMPPFRRIAPDRHAACWLYERS</sequence>
<dbReference type="GO" id="GO:0055085">
    <property type="term" value="P:transmembrane transport"/>
    <property type="evidence" value="ECO:0007669"/>
    <property type="project" value="UniProtKB-ARBA"/>
</dbReference>
<dbReference type="Proteomes" id="UP000500767">
    <property type="component" value="Chromosome"/>
</dbReference>